<evidence type="ECO:0000256" key="10">
    <source>
        <dbReference type="ARBA" id="ARBA00022857"/>
    </source>
</evidence>
<dbReference type="Proteomes" id="UP000606922">
    <property type="component" value="Unassembled WGS sequence"/>
</dbReference>
<keyword evidence="15 17" id="KW-0961">Cell wall biogenesis/degradation</keyword>
<dbReference type="PANTHER" id="PTHR21071:SF4">
    <property type="entry name" value="UDP-N-ACETYLENOLPYRUVOYLGLUCOSAMINE REDUCTASE"/>
    <property type="match status" value="1"/>
</dbReference>
<keyword evidence="13 17" id="KW-0560">Oxidoreductase</keyword>
<dbReference type="GO" id="GO:0071555">
    <property type="term" value="P:cell wall organization"/>
    <property type="evidence" value="ECO:0007669"/>
    <property type="project" value="UniProtKB-KW"/>
</dbReference>
<reference evidence="19" key="2">
    <citation type="submission" date="2020-09" db="EMBL/GenBank/DDBJ databases">
        <authorList>
            <person name="Sun Q."/>
            <person name="Zhou Y."/>
        </authorList>
    </citation>
    <scope>NUCLEOTIDE SEQUENCE</scope>
    <source>
        <strain evidence="19">CGMCC 1.12813</strain>
    </source>
</reference>
<dbReference type="Pfam" id="PF02873">
    <property type="entry name" value="MurB_C"/>
    <property type="match status" value="1"/>
</dbReference>
<dbReference type="Pfam" id="PF01565">
    <property type="entry name" value="FAD_binding_4"/>
    <property type="match status" value="1"/>
</dbReference>
<organism evidence="19 20">
    <name type="scientific">Conyzicola nivalis</name>
    <dbReference type="NCBI Taxonomy" id="1477021"/>
    <lineage>
        <taxon>Bacteria</taxon>
        <taxon>Bacillati</taxon>
        <taxon>Actinomycetota</taxon>
        <taxon>Actinomycetes</taxon>
        <taxon>Micrococcales</taxon>
        <taxon>Microbacteriaceae</taxon>
        <taxon>Conyzicola</taxon>
    </lineage>
</organism>
<feature type="active site" evidence="17">
    <location>
        <position position="360"/>
    </location>
</feature>
<comment type="caution">
    <text evidence="19">The sequence shown here is derived from an EMBL/GenBank/DDBJ whole genome shotgun (WGS) entry which is preliminary data.</text>
</comment>
<dbReference type="AlphaFoldDB" id="A0A916WK61"/>
<evidence type="ECO:0000259" key="18">
    <source>
        <dbReference type="PROSITE" id="PS51387"/>
    </source>
</evidence>
<dbReference type="GO" id="GO:0009252">
    <property type="term" value="P:peptidoglycan biosynthetic process"/>
    <property type="evidence" value="ECO:0007669"/>
    <property type="project" value="UniProtKB-UniRule"/>
</dbReference>
<dbReference type="NCBIfam" id="TIGR00179">
    <property type="entry name" value="murB"/>
    <property type="match status" value="1"/>
</dbReference>
<dbReference type="InterPro" id="IPR016169">
    <property type="entry name" value="FAD-bd_PCMH_sub2"/>
</dbReference>
<evidence type="ECO:0000256" key="7">
    <source>
        <dbReference type="ARBA" id="ARBA00022618"/>
    </source>
</evidence>
<dbReference type="Gene3D" id="3.30.43.10">
    <property type="entry name" value="Uridine Diphospho-n-acetylenolpyruvylglucosamine Reductase, domain 2"/>
    <property type="match status" value="1"/>
</dbReference>
<dbReference type="PANTHER" id="PTHR21071">
    <property type="entry name" value="UDP-N-ACETYLENOLPYRUVOYLGLUCOSAMINE REDUCTASE"/>
    <property type="match status" value="1"/>
</dbReference>
<evidence type="ECO:0000256" key="6">
    <source>
        <dbReference type="ARBA" id="ARBA00022490"/>
    </source>
</evidence>
<evidence type="ECO:0000313" key="20">
    <source>
        <dbReference type="Proteomes" id="UP000606922"/>
    </source>
</evidence>
<dbReference type="GO" id="GO:0005829">
    <property type="term" value="C:cytosol"/>
    <property type="evidence" value="ECO:0007669"/>
    <property type="project" value="TreeGrafter"/>
</dbReference>
<dbReference type="HAMAP" id="MF_00037">
    <property type="entry name" value="MurB"/>
    <property type="match status" value="1"/>
</dbReference>
<feature type="active site" description="Proton donor" evidence="17">
    <location>
        <position position="243"/>
    </location>
</feature>
<evidence type="ECO:0000256" key="16">
    <source>
        <dbReference type="ARBA" id="ARBA00048914"/>
    </source>
</evidence>
<keyword evidence="10 17" id="KW-0521">NADP</keyword>
<evidence type="ECO:0000256" key="17">
    <source>
        <dbReference type="HAMAP-Rule" id="MF_00037"/>
    </source>
</evidence>
<comment type="similarity">
    <text evidence="5 17">Belongs to the MurB family.</text>
</comment>
<sequence length="368" mass="38493">MTDGNGATPLAELTTMRVGGAAHELLSPATRDELVAAMVETWGSGEEWIVLGGGSNVVVADEGFDGTVVRVLTRGIQQLSDDDGRVVLRVEAGEPWDDLVAYTVDNGLAGIEALSGIPGSTGAAPVQNIGAYGQEIASSLVAIEFLDYLSGDLQRLTAADLGFDYRTSTLKQGRRGLVLSVDLELTRSAESAPVGYAQLASTLGVELGARVPLRVVRDTVLALRASKGMVLDPADPDSVSCGSFFTNPIVGENFARTLPEQAPRWANAPEPAPVAVPLGEEPAAPPAQTDFRVKLSAAWLIEKSGIGRGFSLPGSRAAISSKHTLAIVNTGGATAAEVTELGRYVQTRVFSQFGVRMVAEPVLVGVWL</sequence>
<evidence type="ECO:0000256" key="4">
    <source>
        <dbReference type="ARBA" id="ARBA00004752"/>
    </source>
</evidence>
<dbReference type="RefSeq" id="WP_188510500.1">
    <property type="nucleotide sequence ID" value="NZ_BMGB01000001.1"/>
</dbReference>
<dbReference type="GO" id="GO:0008762">
    <property type="term" value="F:UDP-N-acetylmuramate dehydrogenase activity"/>
    <property type="evidence" value="ECO:0007669"/>
    <property type="project" value="UniProtKB-UniRule"/>
</dbReference>
<feature type="active site" evidence="17">
    <location>
        <position position="166"/>
    </location>
</feature>
<comment type="pathway">
    <text evidence="4 17">Cell wall biogenesis; peptidoglycan biosynthesis.</text>
</comment>
<name>A0A916WK61_9MICO</name>
<evidence type="ECO:0000256" key="8">
    <source>
        <dbReference type="ARBA" id="ARBA00022630"/>
    </source>
</evidence>
<evidence type="ECO:0000256" key="15">
    <source>
        <dbReference type="ARBA" id="ARBA00023316"/>
    </source>
</evidence>
<comment type="cofactor">
    <cofactor evidence="1 17">
        <name>FAD</name>
        <dbReference type="ChEBI" id="CHEBI:57692"/>
    </cofactor>
</comment>
<protein>
    <recommendedName>
        <fullName evidence="17">UDP-N-acetylenolpyruvoylglucosamine reductase</fullName>
        <ecNumber evidence="17">1.3.1.98</ecNumber>
    </recommendedName>
    <alternativeName>
        <fullName evidence="17">UDP-N-acetylmuramate dehydrogenase</fullName>
    </alternativeName>
</protein>
<dbReference type="InterPro" id="IPR011601">
    <property type="entry name" value="MurB_C"/>
</dbReference>
<dbReference type="InterPro" id="IPR016166">
    <property type="entry name" value="FAD-bd_PCMH"/>
</dbReference>
<keyword evidence="6 17" id="KW-0963">Cytoplasm</keyword>
<keyword evidence="11 17" id="KW-0133">Cell shape</keyword>
<dbReference type="InterPro" id="IPR016167">
    <property type="entry name" value="FAD-bd_PCMH_sub1"/>
</dbReference>
<evidence type="ECO:0000256" key="2">
    <source>
        <dbReference type="ARBA" id="ARBA00003921"/>
    </source>
</evidence>
<dbReference type="GO" id="GO:0071949">
    <property type="term" value="F:FAD binding"/>
    <property type="evidence" value="ECO:0007669"/>
    <property type="project" value="InterPro"/>
</dbReference>
<keyword evidence="8 17" id="KW-0285">Flavoprotein</keyword>
<evidence type="ECO:0000256" key="1">
    <source>
        <dbReference type="ARBA" id="ARBA00001974"/>
    </source>
</evidence>
<evidence type="ECO:0000256" key="3">
    <source>
        <dbReference type="ARBA" id="ARBA00004496"/>
    </source>
</evidence>
<dbReference type="SUPFAM" id="SSF56176">
    <property type="entry name" value="FAD-binding/transporter-associated domain-like"/>
    <property type="match status" value="1"/>
</dbReference>
<evidence type="ECO:0000256" key="11">
    <source>
        <dbReference type="ARBA" id="ARBA00022960"/>
    </source>
</evidence>
<dbReference type="InterPro" id="IPR003170">
    <property type="entry name" value="MurB"/>
</dbReference>
<dbReference type="InterPro" id="IPR006094">
    <property type="entry name" value="Oxid_FAD_bind_N"/>
</dbReference>
<keyword evidence="20" id="KW-1185">Reference proteome</keyword>
<dbReference type="InterPro" id="IPR036318">
    <property type="entry name" value="FAD-bd_PCMH-like_sf"/>
</dbReference>
<comment type="function">
    <text evidence="2 17">Cell wall formation.</text>
</comment>
<evidence type="ECO:0000256" key="14">
    <source>
        <dbReference type="ARBA" id="ARBA00023306"/>
    </source>
</evidence>
<evidence type="ECO:0000313" key="19">
    <source>
        <dbReference type="EMBL" id="GGB05603.1"/>
    </source>
</evidence>
<comment type="subcellular location">
    <subcellularLocation>
        <location evidence="3 17">Cytoplasm</location>
    </subcellularLocation>
</comment>
<dbReference type="InterPro" id="IPR036635">
    <property type="entry name" value="MurB_C_sf"/>
</dbReference>
<evidence type="ECO:0000256" key="12">
    <source>
        <dbReference type="ARBA" id="ARBA00022984"/>
    </source>
</evidence>
<keyword evidence="12 17" id="KW-0573">Peptidoglycan synthesis</keyword>
<dbReference type="Gene3D" id="3.90.78.10">
    <property type="entry name" value="UDP-N-acetylenolpyruvoylglucosamine reductase, C-terminal domain"/>
    <property type="match status" value="1"/>
</dbReference>
<gene>
    <name evidence="17 19" type="primary">murB</name>
    <name evidence="19" type="ORF">GCM10010979_20350</name>
</gene>
<dbReference type="PROSITE" id="PS51387">
    <property type="entry name" value="FAD_PCMH"/>
    <property type="match status" value="1"/>
</dbReference>
<evidence type="ECO:0000256" key="5">
    <source>
        <dbReference type="ARBA" id="ARBA00010485"/>
    </source>
</evidence>
<dbReference type="EMBL" id="BMGB01000001">
    <property type="protein sequence ID" value="GGB05603.1"/>
    <property type="molecule type" value="Genomic_DNA"/>
</dbReference>
<reference evidence="19" key="1">
    <citation type="journal article" date="2014" name="Int. J. Syst. Evol. Microbiol.">
        <title>Complete genome sequence of Corynebacterium casei LMG S-19264T (=DSM 44701T), isolated from a smear-ripened cheese.</title>
        <authorList>
            <consortium name="US DOE Joint Genome Institute (JGI-PGF)"/>
            <person name="Walter F."/>
            <person name="Albersmeier A."/>
            <person name="Kalinowski J."/>
            <person name="Ruckert C."/>
        </authorList>
    </citation>
    <scope>NUCLEOTIDE SEQUENCE</scope>
    <source>
        <strain evidence="19">CGMCC 1.12813</strain>
    </source>
</reference>
<keyword evidence="7 17" id="KW-0132">Cell division</keyword>
<dbReference type="Gene3D" id="3.30.465.10">
    <property type="match status" value="1"/>
</dbReference>
<accession>A0A916WK61</accession>
<proteinExistence type="inferred from homology"/>
<dbReference type="SUPFAM" id="SSF56194">
    <property type="entry name" value="Uridine diphospho-N-Acetylenolpyruvylglucosamine reductase, MurB, C-terminal domain"/>
    <property type="match status" value="1"/>
</dbReference>
<dbReference type="GO" id="GO:0008360">
    <property type="term" value="P:regulation of cell shape"/>
    <property type="evidence" value="ECO:0007669"/>
    <property type="project" value="UniProtKB-KW"/>
</dbReference>
<evidence type="ECO:0000256" key="9">
    <source>
        <dbReference type="ARBA" id="ARBA00022827"/>
    </source>
</evidence>
<dbReference type="NCBIfam" id="NF010478">
    <property type="entry name" value="PRK13903.1"/>
    <property type="match status" value="1"/>
</dbReference>
<dbReference type="EC" id="1.3.1.98" evidence="17"/>
<feature type="domain" description="FAD-binding PCMH-type" evidence="18">
    <location>
        <begin position="18"/>
        <end position="216"/>
    </location>
</feature>
<evidence type="ECO:0000256" key="13">
    <source>
        <dbReference type="ARBA" id="ARBA00023002"/>
    </source>
</evidence>
<keyword evidence="9 17" id="KW-0274">FAD</keyword>
<keyword evidence="14 17" id="KW-0131">Cell cycle</keyword>
<dbReference type="GO" id="GO:0051301">
    <property type="term" value="P:cell division"/>
    <property type="evidence" value="ECO:0007669"/>
    <property type="project" value="UniProtKB-KW"/>
</dbReference>
<comment type="catalytic activity">
    <reaction evidence="16 17">
        <text>UDP-N-acetyl-alpha-D-muramate + NADP(+) = UDP-N-acetyl-3-O-(1-carboxyvinyl)-alpha-D-glucosamine + NADPH + H(+)</text>
        <dbReference type="Rhea" id="RHEA:12248"/>
        <dbReference type="ChEBI" id="CHEBI:15378"/>
        <dbReference type="ChEBI" id="CHEBI:57783"/>
        <dbReference type="ChEBI" id="CHEBI:58349"/>
        <dbReference type="ChEBI" id="CHEBI:68483"/>
        <dbReference type="ChEBI" id="CHEBI:70757"/>
        <dbReference type="EC" id="1.3.1.98"/>
    </reaction>
</comment>